<accession>A0A5D3ATP4</accession>
<comment type="similarity">
    <text evidence="1">Belongs to the short-chain dehydrogenases/reductases (SDR) family.</text>
</comment>
<gene>
    <name evidence="2" type="ORF">B9479_005118</name>
</gene>
<dbReference type="EMBL" id="NIDF01000066">
    <property type="protein sequence ID" value="TYJ54192.1"/>
    <property type="molecule type" value="Genomic_DNA"/>
</dbReference>
<dbReference type="Pfam" id="PF13561">
    <property type="entry name" value="adh_short_C2"/>
    <property type="match status" value="1"/>
</dbReference>
<comment type="caution">
    <text evidence="2">The sequence shown here is derived from an EMBL/GenBank/DDBJ whole genome shotgun (WGS) entry which is preliminary data.</text>
</comment>
<sequence length="296" mass="30971">MSNSPSILVNGESNLDSVRARVNDIPFEGSGKLKGKVGVITGVGSDIGMGAAAAKLFAREGAAHIYLVDYSDKEINPLLDHLKRTYPSTKVSFFKADAADPQAVSSIIDSALEAEGRFDFFFANAGILQTVDPTKAAQNGNGASTTATYLPGEDEFMEVVRVNSLGPYIAIRYASAAMGKVCPEKGKYTPGGSIVITSSVAGLKNSAGPIPYSASKAAVISMAQTSAWAFAGKNIRVNAVCPGVIETNMLLNAAKADHKGYGGQEKLSPLQRQGFGFEIAHMALFLVSGEPTASRV</sequence>
<keyword evidence="3" id="KW-1185">Reference proteome</keyword>
<dbReference type="Proteomes" id="UP000322245">
    <property type="component" value="Unassembled WGS sequence"/>
</dbReference>
<organism evidence="2 3">
    <name type="scientific">Cryptococcus floricola</name>
    <dbReference type="NCBI Taxonomy" id="2591691"/>
    <lineage>
        <taxon>Eukaryota</taxon>
        <taxon>Fungi</taxon>
        <taxon>Dikarya</taxon>
        <taxon>Basidiomycota</taxon>
        <taxon>Agaricomycotina</taxon>
        <taxon>Tremellomycetes</taxon>
        <taxon>Tremellales</taxon>
        <taxon>Cryptococcaceae</taxon>
        <taxon>Cryptococcus</taxon>
    </lineage>
</organism>
<dbReference type="InterPro" id="IPR002347">
    <property type="entry name" value="SDR_fam"/>
</dbReference>
<dbReference type="GO" id="GO:0016616">
    <property type="term" value="F:oxidoreductase activity, acting on the CH-OH group of donors, NAD or NADP as acceptor"/>
    <property type="evidence" value="ECO:0007669"/>
    <property type="project" value="TreeGrafter"/>
</dbReference>
<name>A0A5D3ATP4_9TREE</name>
<dbReference type="PANTHER" id="PTHR42760">
    <property type="entry name" value="SHORT-CHAIN DEHYDROGENASES/REDUCTASES FAMILY MEMBER"/>
    <property type="match status" value="1"/>
</dbReference>
<evidence type="ECO:0000256" key="1">
    <source>
        <dbReference type="ARBA" id="ARBA00006484"/>
    </source>
</evidence>
<protein>
    <recommendedName>
        <fullName evidence="4">NAD(P)-binding protein</fullName>
    </recommendedName>
</protein>
<evidence type="ECO:0008006" key="4">
    <source>
        <dbReference type="Google" id="ProtNLM"/>
    </source>
</evidence>
<evidence type="ECO:0000313" key="3">
    <source>
        <dbReference type="Proteomes" id="UP000322245"/>
    </source>
</evidence>
<evidence type="ECO:0000313" key="2">
    <source>
        <dbReference type="EMBL" id="TYJ54192.1"/>
    </source>
</evidence>
<dbReference type="PRINTS" id="PR00081">
    <property type="entry name" value="GDHRDH"/>
</dbReference>
<proteinExistence type="inferred from homology"/>
<dbReference type="AlphaFoldDB" id="A0A5D3ATP4"/>
<dbReference type="CDD" id="cd05233">
    <property type="entry name" value="SDR_c"/>
    <property type="match status" value="1"/>
</dbReference>
<reference evidence="2 3" key="1">
    <citation type="submission" date="2017-05" db="EMBL/GenBank/DDBJ databases">
        <title>The Genome Sequence of Tsuchiyaea wingfieldii DSM 27421.</title>
        <authorList>
            <person name="Cuomo C."/>
            <person name="Passer A."/>
            <person name="Billmyre B."/>
            <person name="Heitman J."/>
        </authorList>
    </citation>
    <scope>NUCLEOTIDE SEQUENCE [LARGE SCALE GENOMIC DNA]</scope>
    <source>
        <strain evidence="2 3">DSM 27421</strain>
    </source>
</reference>
<dbReference type="InterPro" id="IPR036291">
    <property type="entry name" value="NAD(P)-bd_dom_sf"/>
</dbReference>
<dbReference type="SUPFAM" id="SSF51735">
    <property type="entry name" value="NAD(P)-binding Rossmann-fold domains"/>
    <property type="match status" value="1"/>
</dbReference>
<dbReference type="PRINTS" id="PR00080">
    <property type="entry name" value="SDRFAMILY"/>
</dbReference>
<dbReference type="Gene3D" id="3.40.50.720">
    <property type="entry name" value="NAD(P)-binding Rossmann-like Domain"/>
    <property type="match status" value="1"/>
</dbReference>